<protein>
    <recommendedName>
        <fullName evidence="8">Fluoride-specific ion channel FluC</fullName>
    </recommendedName>
</protein>
<evidence type="ECO:0000256" key="1">
    <source>
        <dbReference type="ARBA" id="ARBA00004651"/>
    </source>
</evidence>
<gene>
    <name evidence="8" type="primary">fluC</name>
    <name evidence="8" type="synonym">crcB</name>
    <name evidence="9" type="ORF">AUR66_09655</name>
</gene>
<dbReference type="GO" id="GO:0140114">
    <property type="term" value="P:cellular detoxification of fluoride"/>
    <property type="evidence" value="ECO:0007669"/>
    <property type="project" value="UniProtKB-UniRule"/>
</dbReference>
<dbReference type="EMBL" id="LOPV01000095">
    <property type="protein sequence ID" value="KTG29582.1"/>
    <property type="molecule type" value="Genomic_DNA"/>
</dbReference>
<evidence type="ECO:0000256" key="6">
    <source>
        <dbReference type="ARBA" id="ARBA00035120"/>
    </source>
</evidence>
<sequence length="112" mass="11282">MDRSELALVAAGGFLGATLRYLVAVAIPGTGGTLVVNVLGSFALGTFVTTVSSRRVQLLFGTGLLSSFTTYSTFAVQTAGLTMTGGLLNVGANYVLGFSAAALGLFVGGKKL</sequence>
<keyword evidence="10" id="KW-1185">Reference proteome</keyword>
<organism evidence="9 10">
    <name type="scientific">Haloferax profundi</name>
    <dbReference type="NCBI Taxonomy" id="1544718"/>
    <lineage>
        <taxon>Archaea</taxon>
        <taxon>Methanobacteriati</taxon>
        <taxon>Methanobacteriota</taxon>
        <taxon>Stenosarchaea group</taxon>
        <taxon>Halobacteria</taxon>
        <taxon>Halobacteriales</taxon>
        <taxon>Haloferacaceae</taxon>
        <taxon>Haloferax</taxon>
    </lineage>
</organism>
<comment type="similarity">
    <text evidence="6 8">Belongs to the fluoride channel Fluc/FEX (TC 1.A.43) family.</text>
</comment>
<feature type="transmembrane region" description="Helical" evidence="8">
    <location>
        <begin position="58"/>
        <end position="79"/>
    </location>
</feature>
<dbReference type="InterPro" id="IPR003691">
    <property type="entry name" value="FluC"/>
</dbReference>
<dbReference type="GO" id="GO:0005886">
    <property type="term" value="C:plasma membrane"/>
    <property type="evidence" value="ECO:0007669"/>
    <property type="project" value="UniProtKB-SubCell"/>
</dbReference>
<dbReference type="RefSeq" id="WP_058571326.1">
    <property type="nucleotide sequence ID" value="NZ_LOPV01000095.1"/>
</dbReference>
<feature type="transmembrane region" description="Helical" evidence="8">
    <location>
        <begin position="34"/>
        <end position="51"/>
    </location>
</feature>
<keyword evidence="2 8" id="KW-1003">Cell membrane</keyword>
<keyword evidence="8" id="KW-0407">Ion channel</keyword>
<reference evidence="9 10" key="1">
    <citation type="submission" date="2015-12" db="EMBL/GenBank/DDBJ databases">
        <title>Haloferax profundi sp. nov. isolated from the Discovery deep brine-seawater interface in the Red Sea.</title>
        <authorList>
            <person name="Zhang G."/>
            <person name="Stingl U."/>
            <person name="Rashid M."/>
        </authorList>
    </citation>
    <scope>NUCLEOTIDE SEQUENCE [LARGE SCALE GENOMIC DNA]</scope>
    <source>
        <strain evidence="9 10">SB29</strain>
    </source>
</reference>
<evidence type="ECO:0000256" key="3">
    <source>
        <dbReference type="ARBA" id="ARBA00022692"/>
    </source>
</evidence>
<evidence type="ECO:0000313" key="9">
    <source>
        <dbReference type="EMBL" id="KTG29582.1"/>
    </source>
</evidence>
<evidence type="ECO:0000256" key="7">
    <source>
        <dbReference type="ARBA" id="ARBA00035585"/>
    </source>
</evidence>
<comment type="function">
    <text evidence="8">Fluoride-specific ion channel. Important for reducing fluoride concentration in the cell, thus reducing its toxicity.</text>
</comment>
<keyword evidence="5 8" id="KW-0472">Membrane</keyword>
<evidence type="ECO:0000256" key="4">
    <source>
        <dbReference type="ARBA" id="ARBA00022989"/>
    </source>
</evidence>
<comment type="caution">
    <text evidence="9">The sequence shown here is derived from an EMBL/GenBank/DDBJ whole genome shotgun (WGS) entry which is preliminary data.</text>
</comment>
<dbReference type="HAMAP" id="MF_00454">
    <property type="entry name" value="FluC"/>
    <property type="match status" value="1"/>
</dbReference>
<comment type="subcellular location">
    <subcellularLocation>
        <location evidence="1 8">Cell membrane</location>
        <topology evidence="1 8">Multi-pass membrane protein</topology>
    </subcellularLocation>
</comment>
<keyword evidence="3 8" id="KW-0812">Transmembrane</keyword>
<keyword evidence="8" id="KW-0813">Transport</keyword>
<evidence type="ECO:0000256" key="5">
    <source>
        <dbReference type="ARBA" id="ARBA00023136"/>
    </source>
</evidence>
<proteinExistence type="inferred from homology"/>
<dbReference type="OrthoDB" id="253428at2157"/>
<evidence type="ECO:0000313" key="10">
    <source>
        <dbReference type="Proteomes" id="UP000053157"/>
    </source>
</evidence>
<evidence type="ECO:0000256" key="8">
    <source>
        <dbReference type="HAMAP-Rule" id="MF_00454"/>
    </source>
</evidence>
<dbReference type="Proteomes" id="UP000053157">
    <property type="component" value="Unassembled WGS sequence"/>
</dbReference>
<dbReference type="GO" id="GO:0062054">
    <property type="term" value="F:fluoride channel activity"/>
    <property type="evidence" value="ECO:0007669"/>
    <property type="project" value="UniProtKB-UniRule"/>
</dbReference>
<dbReference type="AlphaFoldDB" id="A0A0W1STC3"/>
<keyword evidence="4 8" id="KW-1133">Transmembrane helix</keyword>
<comment type="caution">
    <text evidence="8">Lacks conserved residue(s) required for the propagation of feature annotation.</text>
</comment>
<name>A0A0W1STC3_9EURY</name>
<keyword evidence="8" id="KW-0406">Ion transport</keyword>
<accession>A0A0W1STC3</accession>
<dbReference type="Pfam" id="PF02537">
    <property type="entry name" value="CRCB"/>
    <property type="match status" value="1"/>
</dbReference>
<feature type="transmembrane region" description="Helical" evidence="8">
    <location>
        <begin position="91"/>
        <end position="109"/>
    </location>
</feature>
<evidence type="ECO:0000256" key="2">
    <source>
        <dbReference type="ARBA" id="ARBA00022475"/>
    </source>
</evidence>
<comment type="catalytic activity">
    <reaction evidence="7">
        <text>fluoride(in) = fluoride(out)</text>
        <dbReference type="Rhea" id="RHEA:76159"/>
        <dbReference type="ChEBI" id="CHEBI:17051"/>
    </reaction>
    <physiologicalReaction direction="left-to-right" evidence="7">
        <dbReference type="Rhea" id="RHEA:76160"/>
    </physiologicalReaction>
</comment>